<sequence>MTTTNIPGTDTTGDAANAAGPSTAADGTAAEAAGALMGRLFGAALGAAELFTVYLGEVHGIYRAIDEAGPITASELAERTGLDHRYLVEWLQSQAISGLLTIDGSDVWTDRFDLAPGVRVALLEPTSPVYAGGLAAIVPAVGRSFPQVVAAFKSGAGVPYAAYGEEAVAAQEMLNRPAYVNSLAAEWIPNVPGLHDLLTKGARVADLGTGAGWSAIELAKAYPAVHVDGYDNDEDSITRARRNAAEQGVADRVGFEVRDITEVLAGGTQYDLITFFECVHDFAHPVEALVAARTALAPGGRVLVMDERADEQLQAPGDEVQRFLAAASTIWCTPQGRVDEDSDIVGAIMRPHQLRHLAEHAGFTKVDVLPIDHPFWRFYELTP</sequence>
<dbReference type="SUPFAM" id="SSF53335">
    <property type="entry name" value="S-adenosyl-L-methionine-dependent methyltransferases"/>
    <property type="match status" value="1"/>
</dbReference>
<dbReference type="AlphaFoldDB" id="A0A542EBB6"/>
<dbReference type="OrthoDB" id="9801363at2"/>
<dbReference type="RefSeq" id="WP_141859493.1">
    <property type="nucleotide sequence ID" value="NZ_BAAAKA010000007.1"/>
</dbReference>
<accession>A0A542EBB6</accession>
<evidence type="ECO:0000313" key="3">
    <source>
        <dbReference type="EMBL" id="TQJ12599.1"/>
    </source>
</evidence>
<dbReference type="InterPro" id="IPR036390">
    <property type="entry name" value="WH_DNA-bd_sf"/>
</dbReference>
<dbReference type="Proteomes" id="UP000316298">
    <property type="component" value="Unassembled WGS sequence"/>
</dbReference>
<dbReference type="GO" id="GO:0008168">
    <property type="term" value="F:methyltransferase activity"/>
    <property type="evidence" value="ECO:0007669"/>
    <property type="project" value="UniProtKB-KW"/>
</dbReference>
<dbReference type="SUPFAM" id="SSF46785">
    <property type="entry name" value="Winged helix' DNA-binding domain"/>
    <property type="match status" value="1"/>
</dbReference>
<dbReference type="PANTHER" id="PTHR45128:SF2">
    <property type="entry name" value="METHYLTRANSFERASE DOMAIN-CONTAINING PROTEIN"/>
    <property type="match status" value="1"/>
</dbReference>
<dbReference type="CDD" id="cd02440">
    <property type="entry name" value="AdoMet_MTases"/>
    <property type="match status" value="1"/>
</dbReference>
<dbReference type="PANTHER" id="PTHR45128">
    <property type="entry name" value="METHYLTRANSFERASE TYPE 11"/>
    <property type="match status" value="1"/>
</dbReference>
<dbReference type="EMBL" id="VFMM01000002">
    <property type="protein sequence ID" value="TQJ12599.1"/>
    <property type="molecule type" value="Genomic_DNA"/>
</dbReference>
<gene>
    <name evidence="3" type="ORF">FB475_5547</name>
</gene>
<protein>
    <submittedName>
        <fullName evidence="3">Methyltransferase family protein</fullName>
    </submittedName>
</protein>
<feature type="region of interest" description="Disordered" evidence="1">
    <location>
        <begin position="1"/>
        <end position="24"/>
    </location>
</feature>
<feature type="domain" description="Methyltransferase" evidence="2">
    <location>
        <begin position="199"/>
        <end position="325"/>
    </location>
</feature>
<evidence type="ECO:0000256" key="1">
    <source>
        <dbReference type="SAM" id="MobiDB-lite"/>
    </source>
</evidence>
<dbReference type="Gene3D" id="3.40.50.150">
    <property type="entry name" value="Vaccinia Virus protein VP39"/>
    <property type="match status" value="1"/>
</dbReference>
<evidence type="ECO:0000313" key="4">
    <source>
        <dbReference type="Proteomes" id="UP000316298"/>
    </source>
</evidence>
<evidence type="ECO:0000259" key="2">
    <source>
        <dbReference type="Pfam" id="PF13847"/>
    </source>
</evidence>
<dbReference type="InterPro" id="IPR029063">
    <property type="entry name" value="SAM-dependent_MTases_sf"/>
</dbReference>
<dbReference type="InterPro" id="IPR053173">
    <property type="entry name" value="SAM-binding_MTase"/>
</dbReference>
<reference evidence="3 4" key="1">
    <citation type="submission" date="2019-06" db="EMBL/GenBank/DDBJ databases">
        <title>Sequencing the genomes of 1000 actinobacteria strains.</title>
        <authorList>
            <person name="Klenk H.-P."/>
        </authorList>
    </citation>
    <scope>NUCLEOTIDE SEQUENCE [LARGE SCALE GENOMIC DNA]</scope>
    <source>
        <strain evidence="3 4">DSM 17305</strain>
    </source>
</reference>
<dbReference type="GO" id="GO:0032259">
    <property type="term" value="P:methylation"/>
    <property type="evidence" value="ECO:0007669"/>
    <property type="project" value="UniProtKB-KW"/>
</dbReference>
<proteinExistence type="predicted"/>
<keyword evidence="3" id="KW-0808">Transferase</keyword>
<dbReference type="InterPro" id="IPR025714">
    <property type="entry name" value="Methyltranfer_dom"/>
</dbReference>
<dbReference type="Pfam" id="PF13847">
    <property type="entry name" value="Methyltransf_31"/>
    <property type="match status" value="1"/>
</dbReference>
<keyword evidence="4" id="KW-1185">Reference proteome</keyword>
<organism evidence="3 4">
    <name type="scientific">Kribbella jejuensis</name>
    <dbReference type="NCBI Taxonomy" id="236068"/>
    <lineage>
        <taxon>Bacteria</taxon>
        <taxon>Bacillati</taxon>
        <taxon>Actinomycetota</taxon>
        <taxon>Actinomycetes</taxon>
        <taxon>Propionibacteriales</taxon>
        <taxon>Kribbellaceae</taxon>
        <taxon>Kribbella</taxon>
    </lineage>
</organism>
<keyword evidence="3" id="KW-0489">Methyltransferase</keyword>
<name>A0A542EBB6_9ACTN</name>
<comment type="caution">
    <text evidence="3">The sequence shown here is derived from an EMBL/GenBank/DDBJ whole genome shotgun (WGS) entry which is preliminary data.</text>
</comment>